<evidence type="ECO:0000259" key="2">
    <source>
        <dbReference type="Pfam" id="PF04419"/>
    </source>
</evidence>
<evidence type="ECO:0000256" key="1">
    <source>
        <dbReference type="SAM" id="MobiDB-lite"/>
    </source>
</evidence>
<dbReference type="AlphaFoldDB" id="A0A2K3QJY0"/>
<accession>A0A2K3QJY0</accession>
<dbReference type="EMBL" id="NRSZ01000335">
    <property type="protein sequence ID" value="PNY27846.1"/>
    <property type="molecule type" value="Genomic_DNA"/>
</dbReference>
<dbReference type="STRING" id="45235.A0A2K3QJY0"/>
<dbReference type="Pfam" id="PF04419">
    <property type="entry name" value="SERF-like_N"/>
    <property type="match status" value="1"/>
</dbReference>
<proteinExistence type="predicted"/>
<feature type="compositionally biased region" description="Polar residues" evidence="1">
    <location>
        <begin position="241"/>
        <end position="251"/>
    </location>
</feature>
<evidence type="ECO:0000313" key="4">
    <source>
        <dbReference type="Proteomes" id="UP000236621"/>
    </source>
</evidence>
<reference evidence="3 4" key="1">
    <citation type="submission" date="2017-08" db="EMBL/GenBank/DDBJ databases">
        <title>Harnessing the power of phylogenomics to disentangle the directionality and signatures of interkingdom host jumping in the parasitic fungal genus Tolypocladium.</title>
        <authorList>
            <person name="Quandt C.A."/>
            <person name="Patterson W."/>
            <person name="Spatafora J.W."/>
        </authorList>
    </citation>
    <scope>NUCLEOTIDE SEQUENCE [LARGE SCALE GENOMIC DNA]</scope>
    <source>
        <strain evidence="3 4">CBS 113982</strain>
    </source>
</reference>
<feature type="compositionally biased region" description="Basic and acidic residues" evidence="1">
    <location>
        <begin position="257"/>
        <end position="267"/>
    </location>
</feature>
<keyword evidence="4" id="KW-1185">Reference proteome</keyword>
<dbReference type="OrthoDB" id="18018at2759"/>
<evidence type="ECO:0000313" key="3">
    <source>
        <dbReference type="EMBL" id="PNY27846.1"/>
    </source>
</evidence>
<comment type="caution">
    <text evidence="3">The sequence shown here is derived from an EMBL/GenBank/DDBJ whole genome shotgun (WGS) entry which is preliminary data.</text>
</comment>
<feature type="compositionally biased region" description="Polar residues" evidence="1">
    <location>
        <begin position="274"/>
        <end position="283"/>
    </location>
</feature>
<organism evidence="3 4">
    <name type="scientific">Tolypocladium capitatum</name>
    <dbReference type="NCBI Taxonomy" id="45235"/>
    <lineage>
        <taxon>Eukaryota</taxon>
        <taxon>Fungi</taxon>
        <taxon>Dikarya</taxon>
        <taxon>Ascomycota</taxon>
        <taxon>Pezizomycotina</taxon>
        <taxon>Sordariomycetes</taxon>
        <taxon>Hypocreomycetidae</taxon>
        <taxon>Hypocreales</taxon>
        <taxon>Ophiocordycipitaceae</taxon>
        <taxon>Tolypocladium</taxon>
    </lineage>
</organism>
<feature type="domain" description="Small EDRK-rich factor-like N-terminal" evidence="2">
    <location>
        <begin position="253"/>
        <end position="288"/>
    </location>
</feature>
<sequence length="313" mass="34397">MRHTRRMADWAWVREGGFSDGRRCSGPRPPPCPAPAVTDGQWFAVPMTIWPANLRFGITPACYFVPTVVLLVRDAECDDVGWLGAVILQQEPWSGHDVSFAPRITYRPRHRHGSATYTSNHRGVLRFRVRLPAAGSQPAARQPTSRNVLVIHDVNRLPLISPTVVKNRFQLAEVLNAQPRRGTCSGGGKCISDTPLAAQPKYQPPAEPGQNRLFSLRQHPTSRCASASLRSLRAATPPTHPSQSIASSFSPTMARGNQRDKAREATQKKLASQKKGSNMSGNEMQRAKESAAEIMRQKQLAAEAKKAEASGKK</sequence>
<feature type="compositionally biased region" description="Basic and acidic residues" evidence="1">
    <location>
        <begin position="303"/>
        <end position="313"/>
    </location>
</feature>
<name>A0A2K3QJY0_9HYPO</name>
<protein>
    <submittedName>
        <fullName evidence="3">Four F5 protein</fullName>
    </submittedName>
</protein>
<dbReference type="Proteomes" id="UP000236621">
    <property type="component" value="Unassembled WGS sequence"/>
</dbReference>
<feature type="region of interest" description="Disordered" evidence="1">
    <location>
        <begin position="234"/>
        <end position="313"/>
    </location>
</feature>
<gene>
    <name evidence="3" type="ORF">TCAP_02216</name>
</gene>
<dbReference type="InterPro" id="IPR007513">
    <property type="entry name" value="SERF-like_N"/>
</dbReference>